<organism evidence="4 5">
    <name type="scientific">Anaeramoeba ignava</name>
    <name type="common">Anaerobic marine amoeba</name>
    <dbReference type="NCBI Taxonomy" id="1746090"/>
    <lineage>
        <taxon>Eukaryota</taxon>
        <taxon>Metamonada</taxon>
        <taxon>Anaeramoebidae</taxon>
        <taxon>Anaeramoeba</taxon>
    </lineage>
</organism>
<dbReference type="Gene3D" id="3.90.190.10">
    <property type="entry name" value="Protein tyrosine phosphatase superfamily"/>
    <property type="match status" value="1"/>
</dbReference>
<dbReference type="InterPro" id="IPR035892">
    <property type="entry name" value="C2_domain_sf"/>
</dbReference>
<evidence type="ECO:0000259" key="3">
    <source>
        <dbReference type="PROSITE" id="PS51182"/>
    </source>
</evidence>
<evidence type="ECO:0000256" key="1">
    <source>
        <dbReference type="ARBA" id="ARBA00022801"/>
    </source>
</evidence>
<dbReference type="GO" id="GO:0005829">
    <property type="term" value="C:cytosol"/>
    <property type="evidence" value="ECO:0007669"/>
    <property type="project" value="TreeGrafter"/>
</dbReference>
<dbReference type="Pfam" id="PF22741">
    <property type="entry name" value="PTP-NADK"/>
    <property type="match status" value="1"/>
</dbReference>
<dbReference type="Proteomes" id="UP001149090">
    <property type="component" value="Unassembled WGS sequence"/>
</dbReference>
<dbReference type="InterPro" id="IPR051281">
    <property type="entry name" value="Dual-spec_lipid-protein_phosph"/>
</dbReference>
<dbReference type="PANTHER" id="PTHR12305:SF60">
    <property type="entry name" value="PHOSPHATIDYLINOSITOL 3,4,5-TRISPHOSPHATE 3-PHOSPHATASE TPTE2-RELATED"/>
    <property type="match status" value="1"/>
</dbReference>
<dbReference type="Pfam" id="PF10409">
    <property type="entry name" value="PTEN_C2"/>
    <property type="match status" value="1"/>
</dbReference>
<feature type="domain" description="Phosphatase tensin-type" evidence="2">
    <location>
        <begin position="13"/>
        <end position="184"/>
    </location>
</feature>
<protein>
    <submittedName>
        <fullName evidence="4">Phosphatase</fullName>
    </submittedName>
</protein>
<dbReference type="OMA" id="MRISFNT"/>
<keyword evidence="5" id="KW-1185">Reference proteome</keyword>
<dbReference type="InterPro" id="IPR029021">
    <property type="entry name" value="Prot-tyrosine_phosphatase-like"/>
</dbReference>
<proteinExistence type="predicted"/>
<evidence type="ECO:0000313" key="4">
    <source>
        <dbReference type="EMBL" id="KAJ5080281.1"/>
    </source>
</evidence>
<dbReference type="EMBL" id="JAPDFW010000011">
    <property type="protein sequence ID" value="KAJ5080281.1"/>
    <property type="molecule type" value="Genomic_DNA"/>
</dbReference>
<evidence type="ECO:0000313" key="5">
    <source>
        <dbReference type="Proteomes" id="UP001149090"/>
    </source>
</evidence>
<dbReference type="Gene3D" id="2.60.40.1110">
    <property type="match status" value="1"/>
</dbReference>
<comment type="caution">
    <text evidence="4">The sequence shown here is derived from an EMBL/GenBank/DDBJ whole genome shotgun (WGS) entry which is preliminary data.</text>
</comment>
<name>A0A9Q0LX80_ANAIG</name>
<evidence type="ECO:0000259" key="2">
    <source>
        <dbReference type="PROSITE" id="PS51181"/>
    </source>
</evidence>
<dbReference type="GO" id="GO:0016314">
    <property type="term" value="F:phosphatidylinositol-3,4,5-trisphosphate 3-phosphatase activity"/>
    <property type="evidence" value="ECO:0007669"/>
    <property type="project" value="TreeGrafter"/>
</dbReference>
<feature type="domain" description="C2 tensin-type" evidence="3">
    <location>
        <begin position="188"/>
        <end position="314"/>
    </location>
</feature>
<sequence length="322" mass="37598">MSLLKFGKKKKSQNKTIDFSKLDISYITKQIIVMSFPATKIEGKHRHKINDIANYLDEKHLNKYKVYNLCSEKSYDTSKFHKRVEMFPIEEDHPPSLEMIISFCKSVEKWILEEKDRLVVIHSKTGNRRTSVMVCCYLLYNKTVSTAEDAISFFETLRSTDNKEKPNPSQIRYIHYFEDLVKNGVKPKKICYFQRIVVGPLKKVDINSHDKCPNVSVHTLNGKLLYSSHEKNKEGYVSVDSKKKVLIILPDPVPLIGDYKITFYNYNSTIFVCCFNTSYIKQNYIKFRQDELDSFDKKHQKKEGVSVELFFSYSENAQNKSG</sequence>
<accession>A0A9Q0LX80</accession>
<reference evidence="4" key="1">
    <citation type="submission" date="2022-10" db="EMBL/GenBank/DDBJ databases">
        <title>Novel sulphate-reducing endosymbionts in the free-living metamonad Anaeramoeba.</title>
        <authorList>
            <person name="Jerlstrom-Hultqvist J."/>
            <person name="Cepicka I."/>
            <person name="Gallot-Lavallee L."/>
            <person name="Salas-Leiva D."/>
            <person name="Curtis B.A."/>
            <person name="Zahonova K."/>
            <person name="Pipaliya S."/>
            <person name="Dacks J."/>
            <person name="Roger A.J."/>
        </authorList>
    </citation>
    <scope>NUCLEOTIDE SEQUENCE</scope>
    <source>
        <strain evidence="4">BMAN</strain>
    </source>
</reference>
<dbReference type="InterPro" id="IPR055214">
    <property type="entry name" value="PTP-NADK"/>
</dbReference>
<dbReference type="InterPro" id="IPR029023">
    <property type="entry name" value="Tensin_phosphatase"/>
</dbReference>
<keyword evidence="1" id="KW-0378">Hydrolase</keyword>
<dbReference type="InterPro" id="IPR014020">
    <property type="entry name" value="Tensin_C2-dom"/>
</dbReference>
<dbReference type="PROSITE" id="PS51182">
    <property type="entry name" value="C2_TENSIN"/>
    <property type="match status" value="1"/>
</dbReference>
<dbReference type="PROSITE" id="PS51181">
    <property type="entry name" value="PPASE_TENSIN"/>
    <property type="match status" value="1"/>
</dbReference>
<gene>
    <name evidence="4" type="ORF">M0811_03766</name>
</gene>
<dbReference type="AlphaFoldDB" id="A0A9Q0LX80"/>
<dbReference type="SUPFAM" id="SSF49562">
    <property type="entry name" value="C2 domain (Calcium/lipid-binding domain, CaLB)"/>
    <property type="match status" value="1"/>
</dbReference>
<dbReference type="SUPFAM" id="SSF52799">
    <property type="entry name" value="(Phosphotyrosine protein) phosphatases II"/>
    <property type="match status" value="1"/>
</dbReference>
<dbReference type="PANTHER" id="PTHR12305">
    <property type="entry name" value="PHOSPHATASE WITH HOMOLOGY TO TENSIN"/>
    <property type="match status" value="1"/>
</dbReference>
<dbReference type="SMART" id="SM01326">
    <property type="entry name" value="PTEN_C2"/>
    <property type="match status" value="1"/>
</dbReference>
<dbReference type="OrthoDB" id="16692at2759"/>